<keyword evidence="2" id="KW-1185">Reference proteome</keyword>
<dbReference type="Proteomes" id="UP000474802">
    <property type="component" value="Unassembled WGS sequence"/>
</dbReference>
<name>A0A6M1SJZ6_9HYPH</name>
<evidence type="ECO:0000313" key="1">
    <source>
        <dbReference type="EMBL" id="NGP16816.1"/>
    </source>
</evidence>
<organism evidence="1 2">
    <name type="scientific">Devosia aurantiaca</name>
    <dbReference type="NCBI Taxonomy" id="2714858"/>
    <lineage>
        <taxon>Bacteria</taxon>
        <taxon>Pseudomonadati</taxon>
        <taxon>Pseudomonadota</taxon>
        <taxon>Alphaproteobacteria</taxon>
        <taxon>Hyphomicrobiales</taxon>
        <taxon>Devosiaceae</taxon>
        <taxon>Devosia</taxon>
    </lineage>
</organism>
<dbReference type="AlphaFoldDB" id="A0A6M1SJZ6"/>
<evidence type="ECO:0000313" key="2">
    <source>
        <dbReference type="Proteomes" id="UP000474802"/>
    </source>
</evidence>
<proteinExistence type="predicted"/>
<comment type="caution">
    <text evidence="1">The sequence shown here is derived from an EMBL/GenBank/DDBJ whole genome shotgun (WGS) entry which is preliminary data.</text>
</comment>
<gene>
    <name evidence="1" type="ORF">G5575_03165</name>
</gene>
<sequence length="85" mass="9511">MTFELIDIALAERQAHPRLPDRMTGKVRAVLTETVGDQHLRHELMLPVWVDTHQGMSDEDIELGLMVKAADIVGRLKQTLGRPAA</sequence>
<dbReference type="RefSeq" id="WP_164533049.1">
    <property type="nucleotide sequence ID" value="NZ_JAALFG010000001.1"/>
</dbReference>
<reference evidence="1 2" key="2">
    <citation type="submission" date="2020-03" db="EMBL/GenBank/DDBJ databases">
        <title>Devosia chinhatensis sp. nov., isolated from a hexachlorocyclohexane (HCH) dump site in India.</title>
        <authorList>
            <person name="Kumar M."/>
            <person name="Lal R."/>
        </authorList>
    </citation>
    <scope>NUCLEOTIDE SEQUENCE [LARGE SCALE GENOMIC DNA]</scope>
    <source>
        <strain evidence="1 2">H239</strain>
    </source>
</reference>
<accession>A0A6M1SJZ6</accession>
<reference evidence="1 2" key="1">
    <citation type="submission" date="2020-02" db="EMBL/GenBank/DDBJ databases">
        <authorList>
            <person name="Khan S.A."/>
            <person name="Jeon C.O."/>
            <person name="Chun B.H."/>
        </authorList>
    </citation>
    <scope>NUCLEOTIDE SEQUENCE [LARGE SCALE GENOMIC DNA]</scope>
    <source>
        <strain evidence="1 2">H239</strain>
    </source>
</reference>
<protein>
    <submittedName>
        <fullName evidence="1">Uncharacterized protein</fullName>
    </submittedName>
</protein>
<dbReference type="EMBL" id="JAALFG010000001">
    <property type="protein sequence ID" value="NGP16816.1"/>
    <property type="molecule type" value="Genomic_DNA"/>
</dbReference>